<dbReference type="NCBIfam" id="TIGR01782">
    <property type="entry name" value="TonB-Xanth-Caul"/>
    <property type="match status" value="1"/>
</dbReference>
<keyword evidence="4" id="KW-0798">TonB box</keyword>
<keyword evidence="2 4" id="KW-0472">Membrane</keyword>
<name>A0ABN1ESI7_9PROT</name>
<evidence type="ECO:0000256" key="5">
    <source>
        <dbReference type="SAM" id="SignalP"/>
    </source>
</evidence>
<keyword evidence="8" id="KW-0675">Receptor</keyword>
<evidence type="ECO:0000259" key="6">
    <source>
        <dbReference type="Pfam" id="PF00593"/>
    </source>
</evidence>
<feature type="domain" description="TonB-dependent receptor-like beta-barrel" evidence="6">
    <location>
        <begin position="528"/>
        <end position="1109"/>
    </location>
</feature>
<dbReference type="SUPFAM" id="SSF56935">
    <property type="entry name" value="Porins"/>
    <property type="match status" value="1"/>
</dbReference>
<keyword evidence="3" id="KW-0998">Cell outer membrane</keyword>
<sequence length="1142" mass="122478">MLGTTVLASVSFLLSAVPTMAQEALETVTVTGYRASLADSTNAKRAAIGFSDSVFAEDIGKFPDSNIAESLNRIPGVTIVREINGDGMQVQIRGLGTNFTKILVNGNPISVATTGATDGSNTNREVDLNMLPPEMFTQLSVSKSPTADQIEGGAAGSVSMRVLRPFDKPGFHLNYNFKLLDQSTTKFQVGESGSIIVSDSWDKFGVLLGLSGQHANTYVYGFEDGNASWYGPNLPTGTCAASGTTNTCAQFGSKAWTIPSSVQTGVYVPVPSGYTLNTGYAAQVVNGTSYLPTGYPVDQRLLYALNPGLADASCSQTAPSTTCLNQMSTRLSNALLPRLGRPMREGGTRDRYNAALALEFRPTDSIHTYLDVTYGHIDNHMDRSDMGWGVRTGNGSSQMIPQGLTLSSAWLGATSLTGGLGGSVQTGTFYNPTFSIEARDYRENGDFLNLNPGASWQVTDLLKIEAQAYYSNSHFLRRNPTVMVASCTGGPLPASTVPNCNAGFPATGTKLTFDATGAFPTENINIDLNDPNNFQWLTGRVNLNGENRFTTTHGIHFDTTYGGDKFAVKVGAAYDVAYRLIRSYADDARWQAAICGGNPNYLIGGPNSSMPSCNGQASDGTAGWVPPTWLGAGATIATKYPGWGTGYTAGAAPLAFSGSLIPTTKLASYLSTGGNGFISVNYDRLYADSNYYAIQQKAYNDMLCIPNCSWLGKPGTNVTDYHPASLTSRIDERTVGLYGETFGSFDIGDRKLKYNVGLRWIETRQWLQTPGISLVDPRNAGPDGIAGNADDIQDGGKYPNYTPLVAKSVKYHAFLPSASFVYEVSDDFQVRFSASRTMTRPNPGNMSAAVDFGDPTVSTATLGNSALKPYYATNFDIGGELYTGGEGYVSLTMFRKSISGFTAQMTTKHIFADLADYGIIYNSLNATQKQTYANGGTTGVSCNSDATCANQTVYINQQVNLKGLEIINGLEINYVQPLDFLTDPYLGLKGFGFTGNLTIIDQKSTGQVPTYATGVAPWQFNVTGFYEADGVMLRMSYNWNDTSYASTSQSGGICLPAVASGVLPAGCPSGAYLFSKAYGQADFSSSVKLDRFFGELPSDPELTFDVTNVFAAKQRSYVQFPDTVHSYYFKGQNFMLGIRGTF</sequence>
<accession>A0ABN1ESI7</accession>
<organism evidence="8 9">
    <name type="scientific">Rhizomicrobium electricum</name>
    <dbReference type="NCBI Taxonomy" id="480070"/>
    <lineage>
        <taxon>Bacteria</taxon>
        <taxon>Pseudomonadati</taxon>
        <taxon>Pseudomonadota</taxon>
        <taxon>Alphaproteobacteria</taxon>
        <taxon>Micropepsales</taxon>
        <taxon>Micropepsaceae</taxon>
        <taxon>Rhizomicrobium</taxon>
    </lineage>
</organism>
<feature type="chain" id="PRO_5045626105" evidence="5">
    <location>
        <begin position="22"/>
        <end position="1142"/>
    </location>
</feature>
<proteinExistence type="inferred from homology"/>
<dbReference type="InterPro" id="IPR012910">
    <property type="entry name" value="Plug_dom"/>
</dbReference>
<reference evidence="8 9" key="1">
    <citation type="journal article" date="2019" name="Int. J. Syst. Evol. Microbiol.">
        <title>The Global Catalogue of Microorganisms (GCM) 10K type strain sequencing project: providing services to taxonomists for standard genome sequencing and annotation.</title>
        <authorList>
            <consortium name="The Broad Institute Genomics Platform"/>
            <consortium name="The Broad Institute Genome Sequencing Center for Infectious Disease"/>
            <person name="Wu L."/>
            <person name="Ma J."/>
        </authorList>
    </citation>
    <scope>NUCLEOTIDE SEQUENCE [LARGE SCALE GENOMIC DNA]</scope>
    <source>
        <strain evidence="8 9">JCM 15089</strain>
    </source>
</reference>
<keyword evidence="5" id="KW-0732">Signal</keyword>
<comment type="caution">
    <text evidence="8">The sequence shown here is derived from an EMBL/GenBank/DDBJ whole genome shotgun (WGS) entry which is preliminary data.</text>
</comment>
<evidence type="ECO:0000256" key="1">
    <source>
        <dbReference type="ARBA" id="ARBA00004442"/>
    </source>
</evidence>
<dbReference type="InterPro" id="IPR000531">
    <property type="entry name" value="Beta-barrel_TonB"/>
</dbReference>
<evidence type="ECO:0000259" key="7">
    <source>
        <dbReference type="Pfam" id="PF07715"/>
    </source>
</evidence>
<dbReference type="InterPro" id="IPR010104">
    <property type="entry name" value="TonB_rcpt_bac"/>
</dbReference>
<dbReference type="PANTHER" id="PTHR40980">
    <property type="entry name" value="PLUG DOMAIN-CONTAINING PROTEIN"/>
    <property type="match status" value="1"/>
</dbReference>
<dbReference type="Proteomes" id="UP001499951">
    <property type="component" value="Unassembled WGS sequence"/>
</dbReference>
<dbReference type="PANTHER" id="PTHR40980:SF3">
    <property type="entry name" value="TONB-DEPENDENT RECEPTOR-LIKE BETA-BARREL DOMAIN-CONTAINING PROTEIN"/>
    <property type="match status" value="1"/>
</dbReference>
<gene>
    <name evidence="8" type="ORF">GCM10008942_22690</name>
</gene>
<dbReference type="EMBL" id="BAAADD010000005">
    <property type="protein sequence ID" value="GAA0573457.1"/>
    <property type="molecule type" value="Genomic_DNA"/>
</dbReference>
<comment type="similarity">
    <text evidence="4">Belongs to the TonB-dependent receptor family.</text>
</comment>
<dbReference type="Gene3D" id="2.170.130.10">
    <property type="entry name" value="TonB-dependent receptor, plug domain"/>
    <property type="match status" value="1"/>
</dbReference>
<dbReference type="InterPro" id="IPR037066">
    <property type="entry name" value="Plug_dom_sf"/>
</dbReference>
<feature type="signal peptide" evidence="5">
    <location>
        <begin position="1"/>
        <end position="21"/>
    </location>
</feature>
<dbReference type="Pfam" id="PF00593">
    <property type="entry name" value="TonB_dep_Rec_b-barrel"/>
    <property type="match status" value="1"/>
</dbReference>
<evidence type="ECO:0000256" key="4">
    <source>
        <dbReference type="RuleBase" id="RU003357"/>
    </source>
</evidence>
<keyword evidence="9" id="KW-1185">Reference proteome</keyword>
<evidence type="ECO:0000256" key="2">
    <source>
        <dbReference type="ARBA" id="ARBA00023136"/>
    </source>
</evidence>
<evidence type="ECO:0000313" key="9">
    <source>
        <dbReference type="Proteomes" id="UP001499951"/>
    </source>
</evidence>
<protein>
    <submittedName>
        <fullName evidence="8">TonB-dependent receptor</fullName>
    </submittedName>
</protein>
<evidence type="ECO:0000313" key="8">
    <source>
        <dbReference type="EMBL" id="GAA0573457.1"/>
    </source>
</evidence>
<dbReference type="InterPro" id="IPR036942">
    <property type="entry name" value="Beta-barrel_TonB_sf"/>
</dbReference>
<dbReference type="Gene3D" id="2.40.170.20">
    <property type="entry name" value="TonB-dependent receptor, beta-barrel domain"/>
    <property type="match status" value="2"/>
</dbReference>
<feature type="domain" description="TonB-dependent receptor plug" evidence="7">
    <location>
        <begin position="51"/>
        <end position="158"/>
    </location>
</feature>
<comment type="subcellular location">
    <subcellularLocation>
        <location evidence="1 4">Cell outer membrane</location>
    </subcellularLocation>
</comment>
<evidence type="ECO:0000256" key="3">
    <source>
        <dbReference type="ARBA" id="ARBA00023237"/>
    </source>
</evidence>
<dbReference type="Pfam" id="PF07715">
    <property type="entry name" value="Plug"/>
    <property type="match status" value="1"/>
</dbReference>